<dbReference type="GO" id="GO:0006313">
    <property type="term" value="P:DNA transposition"/>
    <property type="evidence" value="ECO:0007669"/>
    <property type="project" value="InterPro"/>
</dbReference>
<evidence type="ECO:0000313" key="4">
    <source>
        <dbReference type="Proteomes" id="UP000639643"/>
    </source>
</evidence>
<protein>
    <recommendedName>
        <fullName evidence="5">Transposase</fullName>
    </recommendedName>
</protein>
<dbReference type="GO" id="GO:0015074">
    <property type="term" value="P:DNA integration"/>
    <property type="evidence" value="ECO:0007669"/>
    <property type="project" value="InterPro"/>
</dbReference>
<dbReference type="PANTHER" id="PTHR23022:SF119">
    <property type="entry name" value="TC1-LIKE TRANSPOSASE DDE DOMAIN-CONTAINING PROTEIN"/>
    <property type="match status" value="1"/>
</dbReference>
<dbReference type="Pfam" id="PF01498">
    <property type="entry name" value="HTH_Tnp_Tc3_2"/>
    <property type="match status" value="1"/>
</dbReference>
<feature type="domain" description="Transposase Tc1-like" evidence="1">
    <location>
        <begin position="114"/>
        <end position="152"/>
    </location>
</feature>
<dbReference type="EMBL" id="WIGM01000706">
    <property type="protein sequence ID" value="KAF6815262.1"/>
    <property type="molecule type" value="Genomic_DNA"/>
</dbReference>
<dbReference type="InterPro" id="IPR052338">
    <property type="entry name" value="Transposase_5"/>
</dbReference>
<dbReference type="OrthoDB" id="4843223at2759"/>
<dbReference type="InterPro" id="IPR036397">
    <property type="entry name" value="RNaseH_sf"/>
</dbReference>
<reference evidence="3" key="1">
    <citation type="journal article" date="2020" name="Phytopathology">
        <title>Genome Sequence Resources of Colletotrichum truncatum, C. plurivorum, C. musicola, and C. sojae: Four Species Pathogenic to Soybean (Glycine max).</title>
        <authorList>
            <person name="Rogerio F."/>
            <person name="Boufleur T.R."/>
            <person name="Ciampi-Guillardi M."/>
            <person name="Sukno S.A."/>
            <person name="Thon M.R."/>
            <person name="Massola Junior N.S."/>
            <person name="Baroncelli R."/>
        </authorList>
    </citation>
    <scope>NUCLEOTIDE SEQUENCE</scope>
    <source>
        <strain evidence="3">LFN0074</strain>
    </source>
</reference>
<evidence type="ECO:0000259" key="2">
    <source>
        <dbReference type="Pfam" id="PF13358"/>
    </source>
</evidence>
<feature type="domain" description="Tc1-like transposase DDE" evidence="2">
    <location>
        <begin position="224"/>
        <end position="306"/>
    </location>
</feature>
<gene>
    <name evidence="3" type="ORF">CMUS01_12478</name>
</gene>
<dbReference type="InterPro" id="IPR002492">
    <property type="entry name" value="Transposase_Tc1-like"/>
</dbReference>
<dbReference type="PANTHER" id="PTHR23022">
    <property type="entry name" value="TRANSPOSABLE ELEMENT-RELATED"/>
    <property type="match status" value="1"/>
</dbReference>
<dbReference type="InterPro" id="IPR038717">
    <property type="entry name" value="Tc1-like_DDE_dom"/>
</dbReference>
<dbReference type="AlphaFoldDB" id="A0A8H6JLC3"/>
<accession>A0A8H6JLC3</accession>
<sequence length="360" mass="41746">MDLSNSTNNYRYGRPADCHTKQLTDADRLRIRTLFFDAHFTRKQIAKQTGFSVAQVKQAIKSPTAKPRCGRPPALGQQEEEQLVEYVTSSQQGRLASFLQLSTILFNGIYGEYTIRSTLRRLGFQRYVARQKPVITEETRQKRLAWALAHIDWSIWDWMRVLWTDETWVLGGNHRKVYVTRRADEELDPTCIIQRPRRRKGWMFWGSFAGDKKGPGVVWEMERWGTINAQSYQQHIVPLIDAFIHQHHQRTGIRLALMQDGASSHTASSTLAELGARGIEVIKFPPYSPDLNPIESCWNWMKDYIQLQYGHIQQPPRQTLNSWVREAWDALPDDYCAQLLLSMRDRCQAVIDANGGHTRF</sequence>
<evidence type="ECO:0008006" key="5">
    <source>
        <dbReference type="Google" id="ProtNLM"/>
    </source>
</evidence>
<evidence type="ECO:0000313" key="3">
    <source>
        <dbReference type="EMBL" id="KAF6815262.1"/>
    </source>
</evidence>
<dbReference type="GO" id="GO:0003677">
    <property type="term" value="F:DNA binding"/>
    <property type="evidence" value="ECO:0007669"/>
    <property type="project" value="InterPro"/>
</dbReference>
<dbReference type="Proteomes" id="UP000639643">
    <property type="component" value="Unassembled WGS sequence"/>
</dbReference>
<organism evidence="3 4">
    <name type="scientific">Colletotrichum musicola</name>
    <dbReference type="NCBI Taxonomy" id="2175873"/>
    <lineage>
        <taxon>Eukaryota</taxon>
        <taxon>Fungi</taxon>
        <taxon>Dikarya</taxon>
        <taxon>Ascomycota</taxon>
        <taxon>Pezizomycotina</taxon>
        <taxon>Sordariomycetes</taxon>
        <taxon>Hypocreomycetidae</taxon>
        <taxon>Glomerellales</taxon>
        <taxon>Glomerellaceae</taxon>
        <taxon>Colletotrichum</taxon>
        <taxon>Colletotrichum orchidearum species complex</taxon>
    </lineage>
</organism>
<name>A0A8H6JLC3_9PEZI</name>
<dbReference type="Gene3D" id="3.30.420.10">
    <property type="entry name" value="Ribonuclease H-like superfamily/Ribonuclease H"/>
    <property type="match status" value="1"/>
</dbReference>
<keyword evidence="4" id="KW-1185">Reference proteome</keyword>
<evidence type="ECO:0000259" key="1">
    <source>
        <dbReference type="Pfam" id="PF01498"/>
    </source>
</evidence>
<dbReference type="Pfam" id="PF13358">
    <property type="entry name" value="DDE_3"/>
    <property type="match status" value="1"/>
</dbReference>
<proteinExistence type="predicted"/>
<comment type="caution">
    <text evidence="3">The sequence shown here is derived from an EMBL/GenBank/DDBJ whole genome shotgun (WGS) entry which is preliminary data.</text>
</comment>